<gene>
    <name evidence="1" type="ORF">JCM21531_1446</name>
</gene>
<name>W4V3K9_9FIRM</name>
<protein>
    <recommendedName>
        <fullName evidence="3">YlzJ-like protein</fullName>
    </recommendedName>
</protein>
<dbReference type="RefSeq" id="WP_038287979.1">
    <property type="nucleotide sequence ID" value="NZ_BAVR01000013.1"/>
</dbReference>
<reference evidence="1" key="1">
    <citation type="journal article" date="2014" name="Genome Announc.">
        <title>Draft Genome Sequence of Clostridium straminisolvens Strain JCM 21531T, Isolated from a Cellulose-Degrading Bacterial Community.</title>
        <authorList>
            <person name="Yuki M."/>
            <person name="Oshima K."/>
            <person name="Suda W."/>
            <person name="Sakamoto M."/>
            <person name="Kitamura K."/>
            <person name="Iida T."/>
            <person name="Hattori M."/>
            <person name="Ohkuma M."/>
        </authorList>
    </citation>
    <scope>NUCLEOTIDE SEQUENCE [LARGE SCALE GENOMIC DNA]</scope>
    <source>
        <strain evidence="1">JCM 21531</strain>
    </source>
</reference>
<evidence type="ECO:0000313" key="1">
    <source>
        <dbReference type="EMBL" id="GAE88030.1"/>
    </source>
</evidence>
<dbReference type="STRING" id="1294263.JCM21531_1446"/>
<comment type="caution">
    <text evidence="1">The sequence shown here is derived from an EMBL/GenBank/DDBJ whole genome shotgun (WGS) entry which is preliminary data.</text>
</comment>
<keyword evidence="2" id="KW-1185">Reference proteome</keyword>
<evidence type="ECO:0000313" key="2">
    <source>
        <dbReference type="Proteomes" id="UP000019109"/>
    </source>
</evidence>
<dbReference type="InterPro" id="IPR025619">
    <property type="entry name" value="YlzJ"/>
</dbReference>
<dbReference type="AlphaFoldDB" id="W4V3K9"/>
<evidence type="ECO:0008006" key="3">
    <source>
        <dbReference type="Google" id="ProtNLM"/>
    </source>
</evidence>
<organism evidence="1 2">
    <name type="scientific">Acetivibrio straminisolvens JCM 21531</name>
    <dbReference type="NCBI Taxonomy" id="1294263"/>
    <lineage>
        <taxon>Bacteria</taxon>
        <taxon>Bacillati</taxon>
        <taxon>Bacillota</taxon>
        <taxon>Clostridia</taxon>
        <taxon>Eubacteriales</taxon>
        <taxon>Oscillospiraceae</taxon>
        <taxon>Acetivibrio</taxon>
    </lineage>
</organism>
<accession>W4V3K9</accession>
<dbReference type="EMBL" id="BAVR01000013">
    <property type="protein sequence ID" value="GAE88030.1"/>
    <property type="molecule type" value="Genomic_DNA"/>
</dbReference>
<dbReference type="Pfam" id="PF14035">
    <property type="entry name" value="YlzJ"/>
    <property type="match status" value="1"/>
</dbReference>
<dbReference type="Proteomes" id="UP000019109">
    <property type="component" value="Unassembled WGS sequence"/>
</dbReference>
<sequence length="72" mass="8175">MILYSIVPPEVVFGNFGWCENQNYIEVNYSGERVVVMPLSNNRYMISRVISTSPKAYLNPKLMPGNIITGTF</sequence>
<dbReference type="OrthoDB" id="1683573at2"/>
<proteinExistence type="predicted"/>